<protein>
    <submittedName>
        <fullName evidence="1">Uncharacterized protein</fullName>
    </submittedName>
</protein>
<proteinExistence type="predicted"/>
<reference evidence="2" key="1">
    <citation type="submission" date="2016-02" db="EMBL/GenBank/DDBJ databases">
        <title>Draft genome sequence of Microdochium bolleyi, a fungal endophyte of beachgrass.</title>
        <authorList>
            <consortium name="DOE Joint Genome Institute"/>
            <person name="David A.S."/>
            <person name="May G."/>
            <person name="Haridas S."/>
            <person name="Lim J."/>
            <person name="Wang M."/>
            <person name="Labutti K."/>
            <person name="Lipzen A."/>
            <person name="Barry K."/>
            <person name="Grigoriev I.V."/>
        </authorList>
    </citation>
    <scope>NUCLEOTIDE SEQUENCE [LARGE SCALE GENOMIC DNA]</scope>
    <source>
        <strain evidence="2">J235TASD1</strain>
    </source>
</reference>
<dbReference type="Proteomes" id="UP000070501">
    <property type="component" value="Unassembled WGS sequence"/>
</dbReference>
<evidence type="ECO:0000313" key="2">
    <source>
        <dbReference type="Proteomes" id="UP000070501"/>
    </source>
</evidence>
<keyword evidence="2" id="KW-1185">Reference proteome</keyword>
<accession>A0A136J179</accession>
<gene>
    <name evidence="1" type="ORF">Micbo1qcDRAFT_175987</name>
</gene>
<organism evidence="1 2">
    <name type="scientific">Microdochium bolleyi</name>
    <dbReference type="NCBI Taxonomy" id="196109"/>
    <lineage>
        <taxon>Eukaryota</taxon>
        <taxon>Fungi</taxon>
        <taxon>Dikarya</taxon>
        <taxon>Ascomycota</taxon>
        <taxon>Pezizomycotina</taxon>
        <taxon>Sordariomycetes</taxon>
        <taxon>Xylariomycetidae</taxon>
        <taxon>Xylariales</taxon>
        <taxon>Microdochiaceae</taxon>
        <taxon>Microdochium</taxon>
    </lineage>
</organism>
<sequence>MTNESGYAASFLEGGRGEGVPELAQPSFIRYLLPSGLTRGAQLKVAVTSCRITQCLPQVVAANNNKVVSHAHASTIHAWLGLAGAPSRRRNTNKTQPSTIGQPAAVCPECPASLAQHHCSRAVCSLDILAPLQDDVLMESTRRFPWGRIGPDQPGLLS</sequence>
<name>A0A136J179_9PEZI</name>
<dbReference type="EMBL" id="KQ964251">
    <property type="protein sequence ID" value="KXJ91000.1"/>
    <property type="molecule type" value="Genomic_DNA"/>
</dbReference>
<dbReference type="InParanoid" id="A0A136J179"/>
<evidence type="ECO:0000313" key="1">
    <source>
        <dbReference type="EMBL" id="KXJ91000.1"/>
    </source>
</evidence>
<dbReference type="AlphaFoldDB" id="A0A136J179"/>